<evidence type="ECO:0000256" key="4">
    <source>
        <dbReference type="PIRNR" id="PIRNR001213"/>
    </source>
</evidence>
<dbReference type="Gene3D" id="3.60.20.10">
    <property type="entry name" value="Glutamine Phosphoribosylpyrophosphate, subunit 1, domain 1"/>
    <property type="match status" value="1"/>
</dbReference>
<evidence type="ECO:0000313" key="6">
    <source>
        <dbReference type="Proteomes" id="UP000019763"/>
    </source>
</evidence>
<dbReference type="PIRSF" id="PIRSF001213">
    <property type="entry name" value="Psome_endopept_beta"/>
    <property type="match status" value="1"/>
</dbReference>
<dbReference type="Pfam" id="PF00227">
    <property type="entry name" value="Proteasome"/>
    <property type="match status" value="1"/>
</dbReference>
<dbReference type="PROSITE" id="PS00854">
    <property type="entry name" value="PROTEASOME_BETA_1"/>
    <property type="match status" value="1"/>
</dbReference>
<dbReference type="GO" id="GO:0016787">
    <property type="term" value="F:hydrolase activity"/>
    <property type="evidence" value="ECO:0007669"/>
    <property type="project" value="UniProtKB-KW"/>
</dbReference>
<dbReference type="GO" id="GO:0005634">
    <property type="term" value="C:nucleus"/>
    <property type="evidence" value="ECO:0007669"/>
    <property type="project" value="UniProtKB-SubCell"/>
</dbReference>
<dbReference type="GeneID" id="22913260"/>
<evidence type="ECO:0000313" key="5">
    <source>
        <dbReference type="EMBL" id="EZG60243.1"/>
    </source>
</evidence>
<sequence length="225" mass="25507">MEFQLLPQDPKPQVRTLNPTFVGSSVLAVKYRDGVLMGTDTLISAGHSGREFSKERLVKIGDRCVIACSGDHADLQHLGEYLQSVHLKDEMMGDDITKSAEEYHSLLSRMIYNQRNKMNPYWTNMVVIGDGNNGKDFFLGSCDMWATSLKEDLWTTGLGHYFSVPHLRNVKDVKEMSLEEAKELLIKCFKINSKYDCFSSEEIQFAYVNATGTHIETPLRASPRM</sequence>
<protein>
    <recommendedName>
        <fullName evidence="4">Proteasome subunit beta</fullName>
    </recommendedName>
</protein>
<keyword evidence="3 4" id="KW-0539">Nucleus</keyword>
<keyword evidence="6" id="KW-1185">Reference proteome</keyword>
<dbReference type="PANTHER" id="PTHR32194">
    <property type="entry name" value="METALLOPROTEASE TLDD"/>
    <property type="match status" value="1"/>
</dbReference>
<keyword evidence="1 4" id="KW-0963">Cytoplasm</keyword>
<proteinExistence type="inferred from homology"/>
<dbReference type="AlphaFoldDB" id="A0A023B5N8"/>
<dbReference type="Proteomes" id="UP000019763">
    <property type="component" value="Unassembled WGS sequence"/>
</dbReference>
<evidence type="ECO:0000256" key="2">
    <source>
        <dbReference type="ARBA" id="ARBA00022942"/>
    </source>
</evidence>
<dbReference type="GO" id="GO:0005737">
    <property type="term" value="C:cytoplasm"/>
    <property type="evidence" value="ECO:0007669"/>
    <property type="project" value="UniProtKB-SubCell"/>
</dbReference>
<comment type="similarity">
    <text evidence="4">Belongs to the peptidase T1B family.</text>
</comment>
<comment type="function">
    <text evidence="4">Non-catalytic component of the proteasome.</text>
</comment>
<dbReference type="EMBL" id="AFNH02000679">
    <property type="protein sequence ID" value="EZG60243.1"/>
    <property type="molecule type" value="Genomic_DNA"/>
</dbReference>
<dbReference type="GO" id="GO:0051603">
    <property type="term" value="P:proteolysis involved in protein catabolic process"/>
    <property type="evidence" value="ECO:0007669"/>
    <property type="project" value="InterPro"/>
</dbReference>
<reference evidence="5" key="1">
    <citation type="submission" date="2013-12" db="EMBL/GenBank/DDBJ databases">
        <authorList>
            <person name="Omoto C.K."/>
            <person name="Sibley D."/>
            <person name="Venepally P."/>
            <person name="Hadjithomas M."/>
            <person name="Karamycheva S."/>
            <person name="Brunk B."/>
            <person name="Roos D."/>
            <person name="Caler E."/>
            <person name="Lorenzi H."/>
        </authorList>
    </citation>
    <scope>NUCLEOTIDE SEQUENCE</scope>
</reference>
<dbReference type="GO" id="GO:0019774">
    <property type="term" value="C:proteasome core complex, beta-subunit complex"/>
    <property type="evidence" value="ECO:0007669"/>
    <property type="project" value="UniProtKB-UniRule"/>
</dbReference>
<dbReference type="SUPFAM" id="SSF56235">
    <property type="entry name" value="N-terminal nucleophile aminohydrolases (Ntn hydrolases)"/>
    <property type="match status" value="1"/>
</dbReference>
<dbReference type="RefSeq" id="XP_011130846.1">
    <property type="nucleotide sequence ID" value="XM_011132544.1"/>
</dbReference>
<gene>
    <name evidence="5" type="ORF">GNI_090860</name>
</gene>
<dbReference type="PANTHER" id="PTHR32194:SF6">
    <property type="entry name" value="PROTEASOME SUBUNIT BETA"/>
    <property type="match status" value="1"/>
</dbReference>
<dbReference type="VEuPathDB" id="CryptoDB:GNI_090860"/>
<dbReference type="OrthoDB" id="10248542at2759"/>
<comment type="caution">
    <text evidence="5">The sequence shown here is derived from an EMBL/GenBank/DDBJ whole genome shotgun (WGS) entry which is preliminary data.</text>
</comment>
<dbReference type="InterPro" id="IPR016295">
    <property type="entry name" value="Proteasome_beta4"/>
</dbReference>
<evidence type="ECO:0000256" key="1">
    <source>
        <dbReference type="ARBA" id="ARBA00022490"/>
    </source>
</evidence>
<dbReference type="OMA" id="INEQIVM"/>
<dbReference type="InterPro" id="IPR029055">
    <property type="entry name" value="Ntn_hydrolases_N"/>
</dbReference>
<keyword evidence="5" id="KW-0378">Hydrolase</keyword>
<comment type="subcellular location">
    <subcellularLocation>
        <location evidence="4">Cytoplasm</location>
    </subcellularLocation>
    <subcellularLocation>
        <location evidence="4">Nucleus</location>
    </subcellularLocation>
</comment>
<name>A0A023B5N8_GRENI</name>
<dbReference type="eggNOG" id="KOG0185">
    <property type="taxonomic scope" value="Eukaryota"/>
</dbReference>
<dbReference type="InterPro" id="IPR023333">
    <property type="entry name" value="Proteasome_suB-type"/>
</dbReference>
<keyword evidence="2 4" id="KW-0647">Proteasome</keyword>
<accession>A0A023B5N8</accession>
<dbReference type="InterPro" id="IPR016050">
    <property type="entry name" value="Proteasome_bsu_CS"/>
</dbReference>
<dbReference type="InterPro" id="IPR001353">
    <property type="entry name" value="Proteasome_sua/b"/>
</dbReference>
<evidence type="ECO:0000256" key="3">
    <source>
        <dbReference type="ARBA" id="ARBA00023242"/>
    </source>
</evidence>
<organism evidence="5 6">
    <name type="scientific">Gregarina niphandrodes</name>
    <name type="common">Septate eugregarine</name>
    <dbReference type="NCBI Taxonomy" id="110365"/>
    <lineage>
        <taxon>Eukaryota</taxon>
        <taxon>Sar</taxon>
        <taxon>Alveolata</taxon>
        <taxon>Apicomplexa</taxon>
        <taxon>Conoidasida</taxon>
        <taxon>Gregarinasina</taxon>
        <taxon>Eugregarinorida</taxon>
        <taxon>Gregarinidae</taxon>
        <taxon>Gregarina</taxon>
    </lineage>
</organism>